<dbReference type="GeneID" id="80801831"/>
<dbReference type="InterPro" id="IPR002372">
    <property type="entry name" value="PQQ_rpt_dom"/>
</dbReference>
<dbReference type="NCBIfam" id="TIGR03074">
    <property type="entry name" value="PQQ_membr_DH"/>
    <property type="match status" value="1"/>
</dbReference>
<evidence type="ECO:0000256" key="3">
    <source>
        <dbReference type="ARBA" id="ARBA00023002"/>
    </source>
</evidence>
<dbReference type="RefSeq" id="WP_083520198.1">
    <property type="nucleotide sequence ID" value="NZ_PDEA01000001.1"/>
</dbReference>
<comment type="cofactor">
    <cofactor evidence="1">
        <name>pyrroloquinoline quinone</name>
        <dbReference type="ChEBI" id="CHEBI:58442"/>
    </cofactor>
</comment>
<keyword evidence="5" id="KW-1133">Transmembrane helix</keyword>
<dbReference type="GO" id="GO:0048038">
    <property type="term" value="F:quinone binding"/>
    <property type="evidence" value="ECO:0007669"/>
    <property type="project" value="InterPro"/>
</dbReference>
<evidence type="ECO:0000256" key="1">
    <source>
        <dbReference type="ARBA" id="ARBA00001931"/>
    </source>
</evidence>
<keyword evidence="8" id="KW-1185">Reference proteome</keyword>
<protein>
    <submittedName>
        <fullName evidence="7">Membrane-bound PQQ-dependent dehydrogenase, glucose/quinate/shikimate family</fullName>
    </submittedName>
</protein>
<gene>
    <name evidence="7" type="ORF">CRM82_14495</name>
</gene>
<dbReference type="OrthoDB" id="9794322at2"/>
<feature type="transmembrane region" description="Helical" evidence="5">
    <location>
        <begin position="21"/>
        <end position="42"/>
    </location>
</feature>
<keyword evidence="5" id="KW-0812">Transmembrane</keyword>
<feature type="region of interest" description="Disordered" evidence="4">
    <location>
        <begin position="521"/>
        <end position="547"/>
    </location>
</feature>
<dbReference type="EMBL" id="PDEA01000001">
    <property type="protein sequence ID" value="PEH89644.1"/>
    <property type="molecule type" value="Genomic_DNA"/>
</dbReference>
<dbReference type="GO" id="GO:0016020">
    <property type="term" value="C:membrane"/>
    <property type="evidence" value="ECO:0007669"/>
    <property type="project" value="InterPro"/>
</dbReference>
<evidence type="ECO:0000259" key="6">
    <source>
        <dbReference type="Pfam" id="PF01011"/>
    </source>
</evidence>
<keyword evidence="3" id="KW-0560">Oxidoreductase</keyword>
<dbReference type="Proteomes" id="UP000220246">
    <property type="component" value="Unassembled WGS sequence"/>
</dbReference>
<feature type="transmembrane region" description="Helical" evidence="5">
    <location>
        <begin position="48"/>
        <end position="65"/>
    </location>
</feature>
<comment type="similarity">
    <text evidence="2">Belongs to the bacterial PQQ dehydrogenase family.</text>
</comment>
<evidence type="ECO:0000313" key="8">
    <source>
        <dbReference type="Proteomes" id="UP000220246"/>
    </source>
</evidence>
<dbReference type="InterPro" id="IPR017511">
    <property type="entry name" value="PQQ_mDH"/>
</dbReference>
<evidence type="ECO:0000256" key="5">
    <source>
        <dbReference type="SAM" id="Phobius"/>
    </source>
</evidence>
<reference evidence="8" key="1">
    <citation type="submission" date="2017-09" db="EMBL/GenBank/DDBJ databases">
        <title>FDA dAtabase for Regulatory Grade micrObial Sequences (FDA-ARGOS): Supporting development and validation of Infectious Disease Dx tests.</title>
        <authorList>
            <person name="Minogue T."/>
            <person name="Wolcott M."/>
            <person name="Wasieloski L."/>
            <person name="Aguilar W."/>
            <person name="Moore D."/>
            <person name="Tallon L."/>
            <person name="Sadzewicz L."/>
            <person name="Ott S."/>
            <person name="Zhao X."/>
            <person name="Nagaraj S."/>
            <person name="Vavikolanu K."/>
            <person name="Aluvathingal J."/>
            <person name="Nadendla S."/>
            <person name="Sichtig H."/>
        </authorList>
    </citation>
    <scope>NUCLEOTIDE SEQUENCE [LARGE SCALE GENOMIC DNA]</scope>
    <source>
        <strain evidence="8">FDAARGOS_394</strain>
    </source>
</reference>
<evidence type="ECO:0000256" key="2">
    <source>
        <dbReference type="ARBA" id="ARBA00008156"/>
    </source>
</evidence>
<dbReference type="InterPro" id="IPR011047">
    <property type="entry name" value="Quinoprotein_ADH-like_sf"/>
</dbReference>
<accession>A0A2A7UWL9</accession>
<dbReference type="PANTHER" id="PTHR32303">
    <property type="entry name" value="QUINOPROTEIN ALCOHOL DEHYDROGENASE (CYTOCHROME C)"/>
    <property type="match status" value="1"/>
</dbReference>
<dbReference type="CDD" id="cd10280">
    <property type="entry name" value="PQQ_mGDH"/>
    <property type="match status" value="1"/>
</dbReference>
<organism evidence="7 8">
    <name type="scientific">Comamonas terrigena</name>
    <dbReference type="NCBI Taxonomy" id="32013"/>
    <lineage>
        <taxon>Bacteria</taxon>
        <taxon>Pseudomonadati</taxon>
        <taxon>Pseudomonadota</taxon>
        <taxon>Betaproteobacteria</taxon>
        <taxon>Burkholderiales</taxon>
        <taxon>Comamonadaceae</taxon>
        <taxon>Comamonas</taxon>
    </lineage>
</organism>
<feature type="compositionally biased region" description="Polar residues" evidence="4">
    <location>
        <begin position="534"/>
        <end position="543"/>
    </location>
</feature>
<proteinExistence type="inferred from homology"/>
<dbReference type="STRING" id="1219032.GCA_001515545_00255"/>
<feature type="domain" description="Pyrrolo-quinoline quinone repeat" evidence="6">
    <location>
        <begin position="179"/>
        <end position="785"/>
    </location>
</feature>
<comment type="caution">
    <text evidence="7">The sequence shown here is derived from an EMBL/GenBank/DDBJ whole genome shotgun (WGS) entry which is preliminary data.</text>
</comment>
<dbReference type="AlphaFoldDB" id="A0A2A7UWL9"/>
<keyword evidence="5" id="KW-0472">Membrane</keyword>
<evidence type="ECO:0000256" key="4">
    <source>
        <dbReference type="SAM" id="MobiDB-lite"/>
    </source>
</evidence>
<dbReference type="SUPFAM" id="SSF50998">
    <property type="entry name" value="Quinoprotein alcohol dehydrogenase-like"/>
    <property type="match status" value="1"/>
</dbReference>
<sequence length="813" mass="87179">MTKQQQGQARAGGATAQRPARIYPALLFLLGLVLAIGGGQLAGLGGSWYYLVTGVALLASSVLVWRGNALGGWLYALMLAWTLVWSLAEVGLDFWTLLPRLALLFVLGLWLLTPLYRRTVVCGPISAQGGKAAAGALAVAMAALVVVGLAQGDKHETKAAQALPEIQQTVVGDAPQDEWHYYGNNQGGQRFSPLEQLTPDNVQGLEVAWTYRTGDYPPSEGPNRRFEATPLKIGDSLYFCTPRNDIVALNAETGEERWRFNAQVNLRGVTGSAACRGVAYTKLPEPQPGGVCQERIYGPTVDARLLAVDAKTGQPCADFGVNGQVDLKKGMGEIIPGYYYVSSMPQVVRGKVVMGGWVSDGQMTGEPSGVIRAFDATTGAFAWAFDMGKPDFHGEPAAGEHYTRGTPNSWGPISADDQLGMVYIPTGNATPDYYAGHRTELDNKFSGSVLGINADNGKLVWNFQTTHYDVWDYDVASQPSLLDLKIRGETVPVLVQPTKRGQNFVLDRRTGKPVFDVQELPAPQGGVEDPARLSKTQPHSTGMPTFAGLDAEETYGVGEKDMWGMTMLDQLWCRIQFKKARWEGPMTPAGTDTVFFFPGSLGGSNWGSVSFDPERQIMVGNWNRVPMLLKLIDREEANRRGLKAADGSPGTSVGGAVPQEGVPYAADLKPFLSPMGAPCIAPPFALVTAVDLNTQKVIWERRSGTAEDSGVAGIRTRLPIPMGVPGLGGSITTKGGLVFVAASGEQSLRAMDLKTGDVLWKGRLPAGGNATPMTYVSRDSGRQFVVIAAGGHNLMQTQPGDYLVGYALPKAKP</sequence>
<evidence type="ECO:0000313" key="7">
    <source>
        <dbReference type="EMBL" id="PEH89644.1"/>
    </source>
</evidence>
<name>A0A2A7UWL9_COMTR</name>
<feature type="transmembrane region" description="Helical" evidence="5">
    <location>
        <begin position="94"/>
        <end position="112"/>
    </location>
</feature>
<dbReference type="SMART" id="SM00564">
    <property type="entry name" value="PQQ"/>
    <property type="match status" value="4"/>
</dbReference>
<feature type="transmembrane region" description="Helical" evidence="5">
    <location>
        <begin position="72"/>
        <end position="88"/>
    </location>
</feature>
<dbReference type="Gene3D" id="2.140.10.10">
    <property type="entry name" value="Quinoprotein alcohol dehydrogenase-like superfamily"/>
    <property type="match status" value="2"/>
</dbReference>
<feature type="transmembrane region" description="Helical" evidence="5">
    <location>
        <begin position="132"/>
        <end position="150"/>
    </location>
</feature>
<dbReference type="PANTHER" id="PTHR32303:SF4">
    <property type="entry name" value="QUINOPROTEIN GLUCOSE DEHYDROGENASE"/>
    <property type="match status" value="1"/>
</dbReference>
<dbReference type="Pfam" id="PF01011">
    <property type="entry name" value="PQQ"/>
    <property type="match status" value="1"/>
</dbReference>
<dbReference type="InterPro" id="IPR018391">
    <property type="entry name" value="PQQ_b-propeller_rpt"/>
</dbReference>
<dbReference type="GO" id="GO:0008876">
    <property type="term" value="F:quinoprotein glucose dehydrogenase activity"/>
    <property type="evidence" value="ECO:0007669"/>
    <property type="project" value="TreeGrafter"/>
</dbReference>